<evidence type="ECO:0000313" key="10">
    <source>
        <dbReference type="Proteomes" id="UP001231189"/>
    </source>
</evidence>
<keyword evidence="6" id="KW-1133">Transmembrane helix</keyword>
<organism evidence="9 10">
    <name type="scientific">Lolium multiflorum</name>
    <name type="common">Italian ryegrass</name>
    <name type="synonym">Lolium perenne subsp. multiflorum</name>
    <dbReference type="NCBI Taxonomy" id="4521"/>
    <lineage>
        <taxon>Eukaryota</taxon>
        <taxon>Viridiplantae</taxon>
        <taxon>Streptophyta</taxon>
        <taxon>Embryophyta</taxon>
        <taxon>Tracheophyta</taxon>
        <taxon>Spermatophyta</taxon>
        <taxon>Magnoliopsida</taxon>
        <taxon>Liliopsida</taxon>
        <taxon>Poales</taxon>
        <taxon>Poaceae</taxon>
        <taxon>BOP clade</taxon>
        <taxon>Pooideae</taxon>
        <taxon>Poodae</taxon>
        <taxon>Poeae</taxon>
        <taxon>Poeae Chloroplast Group 2 (Poeae type)</taxon>
        <taxon>Loliodinae</taxon>
        <taxon>Loliinae</taxon>
        <taxon>Lolium</taxon>
    </lineage>
</organism>
<dbReference type="Pfam" id="PF13855">
    <property type="entry name" value="LRR_8"/>
    <property type="match status" value="1"/>
</dbReference>
<protein>
    <recommendedName>
        <fullName evidence="8">Leucine-rich repeat-containing N-terminal plant-type domain-containing protein</fullName>
    </recommendedName>
</protein>
<dbReference type="PRINTS" id="PR00019">
    <property type="entry name" value="LEURICHRPT"/>
</dbReference>
<dbReference type="Proteomes" id="UP001231189">
    <property type="component" value="Unassembled WGS sequence"/>
</dbReference>
<evidence type="ECO:0000256" key="4">
    <source>
        <dbReference type="ARBA" id="ARBA00022729"/>
    </source>
</evidence>
<dbReference type="GO" id="GO:0016020">
    <property type="term" value="C:membrane"/>
    <property type="evidence" value="ECO:0007669"/>
    <property type="project" value="UniProtKB-SubCell"/>
</dbReference>
<dbReference type="InterPro" id="IPR013210">
    <property type="entry name" value="LRR_N_plant-typ"/>
</dbReference>
<accession>A0AAD8VP43</accession>
<dbReference type="Pfam" id="PF08263">
    <property type="entry name" value="LRRNT_2"/>
    <property type="match status" value="1"/>
</dbReference>
<evidence type="ECO:0000256" key="3">
    <source>
        <dbReference type="ARBA" id="ARBA00022692"/>
    </source>
</evidence>
<dbReference type="InterPro" id="IPR001611">
    <property type="entry name" value="Leu-rich_rpt"/>
</dbReference>
<dbReference type="Gene3D" id="3.80.10.10">
    <property type="entry name" value="Ribonuclease Inhibitor"/>
    <property type="match status" value="1"/>
</dbReference>
<gene>
    <name evidence="9" type="ORF">QYE76_019456</name>
</gene>
<dbReference type="FunFam" id="3.80.10.10:FF:000400">
    <property type="entry name" value="Nuclear pore complex protein NUP107"/>
    <property type="match status" value="1"/>
</dbReference>
<comment type="caution">
    <text evidence="9">The sequence shown here is derived from an EMBL/GenBank/DDBJ whole genome shotgun (WGS) entry which is preliminary data.</text>
</comment>
<evidence type="ECO:0000259" key="8">
    <source>
        <dbReference type="Pfam" id="PF08263"/>
    </source>
</evidence>
<feature type="domain" description="Leucine-rich repeat-containing N-terminal plant-type" evidence="8">
    <location>
        <begin position="8"/>
        <end position="45"/>
    </location>
</feature>
<proteinExistence type="predicted"/>
<name>A0AAD8VP43_LOLMU</name>
<evidence type="ECO:0000256" key="7">
    <source>
        <dbReference type="ARBA" id="ARBA00023136"/>
    </source>
</evidence>
<keyword evidence="5" id="KW-0677">Repeat</keyword>
<keyword evidence="3" id="KW-0812">Transmembrane</keyword>
<keyword evidence="10" id="KW-1185">Reference proteome</keyword>
<keyword evidence="4" id="KW-0732">Signal</keyword>
<keyword evidence="7" id="KW-0472">Membrane</keyword>
<dbReference type="SUPFAM" id="SSF52058">
    <property type="entry name" value="L domain-like"/>
    <property type="match status" value="1"/>
</dbReference>
<dbReference type="Pfam" id="PF00560">
    <property type="entry name" value="LRR_1"/>
    <property type="match status" value="2"/>
</dbReference>
<dbReference type="InterPro" id="IPR003591">
    <property type="entry name" value="Leu-rich_rpt_typical-subtyp"/>
</dbReference>
<dbReference type="PANTHER" id="PTHR47988">
    <property type="entry name" value="SOMATIC EMBRYOGENESIS RECEPTOR KINASE 1"/>
    <property type="match status" value="1"/>
</dbReference>
<dbReference type="SMART" id="SM00369">
    <property type="entry name" value="LRR_TYP"/>
    <property type="match status" value="4"/>
</dbReference>
<evidence type="ECO:0000256" key="5">
    <source>
        <dbReference type="ARBA" id="ARBA00022737"/>
    </source>
</evidence>
<evidence type="ECO:0000256" key="6">
    <source>
        <dbReference type="ARBA" id="ARBA00022989"/>
    </source>
</evidence>
<evidence type="ECO:0000313" key="9">
    <source>
        <dbReference type="EMBL" id="KAK1613939.1"/>
    </source>
</evidence>
<evidence type="ECO:0000256" key="1">
    <source>
        <dbReference type="ARBA" id="ARBA00004370"/>
    </source>
</evidence>
<dbReference type="EMBL" id="JAUUTY010000006">
    <property type="protein sequence ID" value="KAK1613939.1"/>
    <property type="molecule type" value="Genomic_DNA"/>
</dbReference>
<evidence type="ECO:0000256" key="2">
    <source>
        <dbReference type="ARBA" id="ARBA00022614"/>
    </source>
</evidence>
<comment type="subcellular location">
    <subcellularLocation>
        <location evidence="1">Membrane</location>
    </subcellularLocation>
</comment>
<keyword evidence="2" id="KW-0433">Leucine-rich repeat</keyword>
<dbReference type="InterPro" id="IPR032675">
    <property type="entry name" value="LRR_dom_sf"/>
</dbReference>
<reference evidence="9" key="1">
    <citation type="submission" date="2023-07" db="EMBL/GenBank/DDBJ databases">
        <title>A chromosome-level genome assembly of Lolium multiflorum.</title>
        <authorList>
            <person name="Chen Y."/>
            <person name="Copetti D."/>
            <person name="Kolliker R."/>
            <person name="Studer B."/>
        </authorList>
    </citation>
    <scope>NUCLEOTIDE SEQUENCE</scope>
    <source>
        <strain evidence="9">02402/16</strain>
        <tissue evidence="9">Leaf</tissue>
    </source>
</reference>
<dbReference type="AlphaFoldDB" id="A0AAD8VP43"/>
<sequence length="285" mass="30459">MAAAEVPSTEVDALLAWKASLVAPATLSGWSRNVTVCSWVGVVCDAISVVELALPGLGLSGGLATLYMPALPALALLDLNGNNLVGDIPASISRLRSLQVLDLGNNRFSGSIPPELGDLSRLFHVQLSHNNLAGDIPHQLCRLLSIKGLDLSNNRLSGELPACWCNLQALQFIDLSQNQLTGKLPDCWWNLQSFMDLSTNSFSVAATTCFEQQNWAHWSKCRGGDAADHAASLEEDPARGGGGGDVLDGLDHLLEDLVVDEVLGLECRRVRQRRGPASRVSITST</sequence>